<gene>
    <name evidence="2" type="primary">hypothetical protein</name>
    <name evidence="2" type="ORF">Chls_444</name>
</gene>
<name>A0ABX6IQC7_9CHLA</name>
<dbReference type="Gene3D" id="3.10.450.50">
    <property type="match status" value="1"/>
</dbReference>
<protein>
    <submittedName>
        <fullName evidence="2">Uncharacterized protein</fullName>
    </submittedName>
</protein>
<dbReference type="EMBL" id="CP035278">
    <property type="protein sequence ID" value="QHP83319.1"/>
    <property type="molecule type" value="Genomic_DNA"/>
</dbReference>
<feature type="region of interest" description="Disordered" evidence="1">
    <location>
        <begin position="113"/>
        <end position="163"/>
    </location>
</feature>
<dbReference type="InterPro" id="IPR004027">
    <property type="entry name" value="SEC_C_motif"/>
</dbReference>
<keyword evidence="3" id="KW-1185">Reference proteome</keyword>
<proteinExistence type="predicted"/>
<sequence>MGRDGKEFMLKKPNRNDPCPCGSGKKYKQCCLKSQTQTVRHTPDGKFKFSVTTLPTTSYSTESFTKLFQQSVDSVIPEQKEVKNKFLITKNKEFAGKRAIRKAKAKEERIISEKLSQHEFQVMDTATSDDTTPSSQNQESLFLPTQEDYRVHKKEENQESEHS</sequence>
<accession>A0ABX6IQC7</accession>
<dbReference type="Pfam" id="PF02810">
    <property type="entry name" value="SEC-C"/>
    <property type="match status" value="1"/>
</dbReference>
<dbReference type="SUPFAM" id="SSF103642">
    <property type="entry name" value="Sec-C motif"/>
    <property type="match status" value="1"/>
</dbReference>
<evidence type="ECO:0000256" key="1">
    <source>
        <dbReference type="SAM" id="MobiDB-lite"/>
    </source>
</evidence>
<feature type="compositionally biased region" description="Basic and acidic residues" evidence="1">
    <location>
        <begin position="147"/>
        <end position="163"/>
    </location>
</feature>
<evidence type="ECO:0000313" key="3">
    <source>
        <dbReference type="Proteomes" id="UP000512184"/>
    </source>
</evidence>
<feature type="compositionally biased region" description="Low complexity" evidence="1">
    <location>
        <begin position="124"/>
        <end position="135"/>
    </location>
</feature>
<evidence type="ECO:0000313" key="2">
    <source>
        <dbReference type="EMBL" id="QHP83319.1"/>
    </source>
</evidence>
<dbReference type="Proteomes" id="UP000512184">
    <property type="component" value="Chromosome"/>
</dbReference>
<organism evidence="2 3">
    <name type="scientific">Chlamydia suis</name>
    <dbReference type="NCBI Taxonomy" id="83559"/>
    <lineage>
        <taxon>Bacteria</taxon>
        <taxon>Pseudomonadati</taxon>
        <taxon>Chlamydiota</taxon>
        <taxon>Chlamydiia</taxon>
        <taxon>Chlamydiales</taxon>
        <taxon>Chlamydiaceae</taxon>
        <taxon>Chlamydia/Chlamydophila group</taxon>
        <taxon>Chlamydia</taxon>
    </lineage>
</organism>
<reference evidence="2" key="1">
    <citation type="submission" date="2019-01" db="EMBL/GenBank/DDBJ databases">
        <title>Whole genome sequencing and annotation enables comparative genome analysis that reveals unique features of the Chlamydia suis R19 Genome.</title>
        <authorList>
            <person name="Dimond Z.E."/>
        </authorList>
    </citation>
    <scope>NUCLEOTIDE SEQUENCE [LARGE SCALE GENOMIC DNA]</scope>
    <source>
        <strain evidence="2">R19</strain>
    </source>
</reference>